<proteinExistence type="predicted"/>
<gene>
    <name evidence="1" type="ORF">DERYTH_LOCUS25647</name>
</gene>
<name>A0A9N9K7X1_9GLOM</name>
<protein>
    <submittedName>
        <fullName evidence="1">13068_t:CDS:1</fullName>
    </submittedName>
</protein>
<comment type="caution">
    <text evidence="1">The sequence shown here is derived from an EMBL/GenBank/DDBJ whole genome shotgun (WGS) entry which is preliminary data.</text>
</comment>
<dbReference type="Proteomes" id="UP000789405">
    <property type="component" value="Unassembled WGS sequence"/>
</dbReference>
<reference evidence="1" key="1">
    <citation type="submission" date="2021-06" db="EMBL/GenBank/DDBJ databases">
        <authorList>
            <person name="Kallberg Y."/>
            <person name="Tangrot J."/>
            <person name="Rosling A."/>
        </authorList>
    </citation>
    <scope>NUCLEOTIDE SEQUENCE</scope>
    <source>
        <strain evidence="1">MA453B</strain>
    </source>
</reference>
<dbReference type="EMBL" id="CAJVPY010048937">
    <property type="protein sequence ID" value="CAG8812547.1"/>
    <property type="molecule type" value="Genomic_DNA"/>
</dbReference>
<feature type="non-terminal residue" evidence="1">
    <location>
        <position position="1"/>
    </location>
</feature>
<evidence type="ECO:0000313" key="1">
    <source>
        <dbReference type="EMBL" id="CAG8812547.1"/>
    </source>
</evidence>
<sequence>SIGNEQLYKLDNLIAELPINNPLSANKFLHLDDVLPIEEIPDDMVLIEQIYHKHDSNDTQSNDDDELPYKIFLQEGDRLAKSLVEFLLQQNDEFGVLVKKLRIVRH</sequence>
<keyword evidence="2" id="KW-1185">Reference proteome</keyword>
<feature type="non-terminal residue" evidence="1">
    <location>
        <position position="106"/>
    </location>
</feature>
<evidence type="ECO:0000313" key="2">
    <source>
        <dbReference type="Proteomes" id="UP000789405"/>
    </source>
</evidence>
<dbReference type="AlphaFoldDB" id="A0A9N9K7X1"/>
<accession>A0A9N9K7X1</accession>
<organism evidence="1 2">
    <name type="scientific">Dentiscutata erythropus</name>
    <dbReference type="NCBI Taxonomy" id="1348616"/>
    <lineage>
        <taxon>Eukaryota</taxon>
        <taxon>Fungi</taxon>
        <taxon>Fungi incertae sedis</taxon>
        <taxon>Mucoromycota</taxon>
        <taxon>Glomeromycotina</taxon>
        <taxon>Glomeromycetes</taxon>
        <taxon>Diversisporales</taxon>
        <taxon>Gigasporaceae</taxon>
        <taxon>Dentiscutata</taxon>
    </lineage>
</organism>
<dbReference type="OrthoDB" id="2440353at2759"/>